<evidence type="ECO:0000256" key="2">
    <source>
        <dbReference type="ARBA" id="ARBA00022729"/>
    </source>
</evidence>
<evidence type="ECO:0000256" key="1">
    <source>
        <dbReference type="ARBA" id="ARBA00022475"/>
    </source>
</evidence>
<dbReference type="EMBL" id="LDPR01000013">
    <property type="protein sequence ID" value="KLO35645.1"/>
    <property type="molecule type" value="Genomic_DNA"/>
</dbReference>
<evidence type="ECO:0000313" key="8">
    <source>
        <dbReference type="Proteomes" id="UP000036334"/>
    </source>
</evidence>
<gene>
    <name evidence="7" type="ORF">ABH38_15085</name>
</gene>
<dbReference type="PROSITE" id="PS51257">
    <property type="entry name" value="PROKAR_LIPOPROTEIN"/>
    <property type="match status" value="1"/>
</dbReference>
<sequence length="167" mass="16233">MRHELLVAVGAITIVAGAAGCSGGSQAPAPSSRTTTSSSATTSSGPTTVSSSTAAAAAGEAKVTIGGQPQNVSGPVVCSTTNGKFSIAIGDMITGVIVGLEPDASVVHNAGLGTIDGVVMAFTEGVPGENASATKNGNTYQITGTASGVDNAGQQVHKPFEIEATCR</sequence>
<dbReference type="Pfam" id="PF05481">
    <property type="entry name" value="Myco_19_kDa"/>
    <property type="match status" value="1"/>
</dbReference>
<dbReference type="GO" id="GO:0016020">
    <property type="term" value="C:membrane"/>
    <property type="evidence" value="ECO:0007669"/>
    <property type="project" value="InterPro"/>
</dbReference>
<keyword evidence="1" id="KW-1003">Cell membrane</keyword>
<keyword evidence="3" id="KW-0472">Membrane</keyword>
<evidence type="ECO:0000256" key="4">
    <source>
        <dbReference type="ARBA" id="ARBA00023139"/>
    </source>
</evidence>
<feature type="region of interest" description="Disordered" evidence="6">
    <location>
        <begin position="21"/>
        <end position="53"/>
    </location>
</feature>
<dbReference type="PATRIC" id="fig|29311.18.peg.1200"/>
<accession>A0A0I9UHL5</accession>
<keyword evidence="5 7" id="KW-0449">Lipoprotein</keyword>
<protein>
    <submittedName>
        <fullName evidence="7">Lipoprotein LpqH</fullName>
    </submittedName>
</protein>
<dbReference type="Proteomes" id="UP000036334">
    <property type="component" value="Unassembled WGS sequence"/>
</dbReference>
<evidence type="ECO:0000256" key="5">
    <source>
        <dbReference type="ARBA" id="ARBA00023288"/>
    </source>
</evidence>
<evidence type="ECO:0000256" key="3">
    <source>
        <dbReference type="ARBA" id="ARBA00023136"/>
    </source>
</evidence>
<name>A0A0I9UHL5_9MYCO</name>
<evidence type="ECO:0000256" key="6">
    <source>
        <dbReference type="SAM" id="MobiDB-lite"/>
    </source>
</evidence>
<keyword evidence="4" id="KW-0564">Palmitate</keyword>
<dbReference type="InterPro" id="IPR008691">
    <property type="entry name" value="LpqH"/>
</dbReference>
<organism evidence="7 8">
    <name type="scientific">Mycobacterium haemophilum</name>
    <dbReference type="NCBI Taxonomy" id="29311"/>
    <lineage>
        <taxon>Bacteria</taxon>
        <taxon>Bacillati</taxon>
        <taxon>Actinomycetota</taxon>
        <taxon>Actinomycetes</taxon>
        <taxon>Mycobacteriales</taxon>
        <taxon>Mycobacteriaceae</taxon>
        <taxon>Mycobacterium</taxon>
    </lineage>
</organism>
<keyword evidence="8" id="KW-1185">Reference proteome</keyword>
<evidence type="ECO:0000313" key="7">
    <source>
        <dbReference type="EMBL" id="KLO35645.1"/>
    </source>
</evidence>
<keyword evidence="2" id="KW-0732">Signal</keyword>
<comment type="caution">
    <text evidence="7">The sequence shown here is derived from an EMBL/GenBank/DDBJ whole genome shotgun (WGS) entry which is preliminary data.</text>
</comment>
<proteinExistence type="predicted"/>
<dbReference type="STRING" id="1202450.B586_18400"/>
<dbReference type="OrthoDB" id="4376250at2"/>
<reference evidence="7 8" key="1">
    <citation type="submission" date="2015-05" db="EMBL/GenBank/DDBJ databases">
        <title>Genome sequence of Mycobacterium haemophilum.</title>
        <authorList>
            <person name="Greninger A.L."/>
            <person name="Cunningham G."/>
            <person name="Miller S."/>
        </authorList>
    </citation>
    <scope>NUCLEOTIDE SEQUENCE [LARGE SCALE GENOMIC DNA]</scope>
    <source>
        <strain evidence="8">UC1</strain>
    </source>
</reference>
<dbReference type="AlphaFoldDB" id="A0A0I9UHL5"/>